<evidence type="ECO:0000256" key="4">
    <source>
        <dbReference type="ARBA" id="ARBA00023239"/>
    </source>
</evidence>
<evidence type="ECO:0000256" key="6">
    <source>
        <dbReference type="RuleBase" id="RU004395"/>
    </source>
</evidence>
<proteinExistence type="inferred from homology"/>
<feature type="domain" description="2-C-methyl-D-erythritol 2,4-cyclodiphosphate synthase" evidence="7">
    <location>
        <begin position="8"/>
        <end position="159"/>
    </location>
</feature>
<evidence type="ECO:0000256" key="2">
    <source>
        <dbReference type="ARBA" id="ARBA00022723"/>
    </source>
</evidence>
<dbReference type="UniPathway" id="UPA00056">
    <property type="reaction ID" value="UER00095"/>
</dbReference>
<dbReference type="RefSeq" id="WP_092563472.1">
    <property type="nucleotide sequence ID" value="NZ_FNQV01000006.1"/>
</dbReference>
<dbReference type="SUPFAM" id="SSF69765">
    <property type="entry name" value="IpsF-like"/>
    <property type="match status" value="1"/>
</dbReference>
<protein>
    <recommendedName>
        <fullName evidence="5 6">2-C-methyl-D-erythritol 2,4-cyclodiphosphate synthase</fullName>
        <shortName evidence="5">MECDP-synthase</shortName>
        <shortName evidence="5">MECPP-synthase</shortName>
        <shortName evidence="5">MECPS</shortName>
        <ecNumber evidence="5 6">4.6.1.12</ecNumber>
    </recommendedName>
</protein>
<dbReference type="EC" id="4.6.1.12" evidence="5 6"/>
<feature type="site" description="Transition state stabilizer" evidence="5">
    <location>
        <position position="138"/>
    </location>
</feature>
<keyword evidence="9" id="KW-1185">Reference proteome</keyword>
<dbReference type="Gene3D" id="3.30.1330.50">
    <property type="entry name" value="2-C-methyl-D-erythritol 2,4-cyclodiphosphate synthase"/>
    <property type="match status" value="1"/>
</dbReference>
<dbReference type="Proteomes" id="UP000199288">
    <property type="component" value="Unassembled WGS sequence"/>
</dbReference>
<feature type="binding site" evidence="5">
    <location>
        <begin position="42"/>
        <end position="43"/>
    </location>
    <ligand>
        <name>4-CDP-2-C-methyl-D-erythritol 2-phosphate</name>
        <dbReference type="ChEBI" id="CHEBI:57919"/>
    </ligand>
</feature>
<comment type="function">
    <text evidence="5">Involved in the biosynthesis of isopentenyl diphosphate (IPP) and dimethylallyl diphosphate (DMAPP), two major building blocks of isoprenoid compounds. Catalyzes the conversion of 4-diphosphocytidyl-2-C-methyl-D-erythritol 2-phosphate (CDP-ME2P) to 2-C-methyl-D-erythritol 2,4-cyclodiphosphate (ME-CPP) with a corresponding release of cytidine 5-monophosphate (CMP).</text>
</comment>
<dbReference type="HAMAP" id="MF_00107">
    <property type="entry name" value="IspF"/>
    <property type="match status" value="1"/>
</dbReference>
<dbReference type="EMBL" id="FNQV01000006">
    <property type="protein sequence ID" value="SEA23186.1"/>
    <property type="molecule type" value="Genomic_DNA"/>
</dbReference>
<sequence length="162" mass="16738">MSQPIIPRIGIATDVHAFDTDLDRPLMLACLHWPGEIGLVGHSDADVAAHVACDALFSAAGIGDLGTHFGTGRPEFDGASGERLLREAVRLTAEAGYTIGNIAIQIIGQKPRFGARAAEACQVMSDIVGAPVAVSATTTDHLGFTGRNEGLAAIATALVYSS</sequence>
<gene>
    <name evidence="5" type="primary">ispF</name>
    <name evidence="8" type="ORF">SAMN02910418_01157</name>
</gene>
<feature type="binding site" evidence="5">
    <location>
        <begin position="64"/>
        <end position="66"/>
    </location>
    <ligand>
        <name>4-CDP-2-C-methyl-D-erythritol 2-phosphate</name>
        <dbReference type="ChEBI" id="CHEBI:57919"/>
    </ligand>
</feature>
<dbReference type="GO" id="GO:0008685">
    <property type="term" value="F:2-C-methyl-D-erythritol 2,4-cyclodiphosphate synthase activity"/>
    <property type="evidence" value="ECO:0007669"/>
    <property type="project" value="UniProtKB-UniRule"/>
</dbReference>
<evidence type="ECO:0000313" key="9">
    <source>
        <dbReference type="Proteomes" id="UP000199288"/>
    </source>
</evidence>
<dbReference type="PANTHER" id="PTHR43181">
    <property type="entry name" value="2-C-METHYL-D-ERYTHRITOL 2,4-CYCLODIPHOSPHATE SYNTHASE, CHLOROPLASTIC"/>
    <property type="match status" value="1"/>
</dbReference>
<dbReference type="GO" id="GO:0046872">
    <property type="term" value="F:metal ion binding"/>
    <property type="evidence" value="ECO:0007669"/>
    <property type="project" value="UniProtKB-KW"/>
</dbReference>
<dbReference type="FunFam" id="3.30.1330.50:FF:000003">
    <property type="entry name" value="2-C-methyl-D-erythritol 2,4-cyclodiphosphate synthase"/>
    <property type="match status" value="1"/>
</dbReference>
<dbReference type="InterPro" id="IPR036571">
    <property type="entry name" value="MECDP_synthase_sf"/>
</dbReference>
<comment type="subunit">
    <text evidence="5">Homotrimer.</text>
</comment>
<dbReference type="Pfam" id="PF02542">
    <property type="entry name" value="YgbB"/>
    <property type="match status" value="1"/>
</dbReference>
<comment type="catalytic activity">
    <reaction evidence="5 6">
        <text>4-CDP-2-C-methyl-D-erythritol 2-phosphate = 2-C-methyl-D-erythritol 2,4-cyclic diphosphate + CMP</text>
        <dbReference type="Rhea" id="RHEA:23864"/>
        <dbReference type="ChEBI" id="CHEBI:57919"/>
        <dbReference type="ChEBI" id="CHEBI:58483"/>
        <dbReference type="ChEBI" id="CHEBI:60377"/>
        <dbReference type="EC" id="4.6.1.12"/>
    </reaction>
</comment>
<comment type="cofactor">
    <cofactor evidence="5">
        <name>a divalent metal cation</name>
        <dbReference type="ChEBI" id="CHEBI:60240"/>
    </cofactor>
    <text evidence="5">Binds 1 divalent metal cation per subunit.</text>
</comment>
<dbReference type="NCBIfam" id="TIGR00151">
    <property type="entry name" value="ispF"/>
    <property type="match status" value="1"/>
</dbReference>
<evidence type="ECO:0000256" key="1">
    <source>
        <dbReference type="ARBA" id="ARBA00008480"/>
    </source>
</evidence>
<feature type="site" description="Transition state stabilizer" evidence="5">
    <location>
        <position position="42"/>
    </location>
</feature>
<dbReference type="AlphaFoldDB" id="A0A1H3ZHD0"/>
<feature type="binding site" evidence="5">
    <location>
        <position position="50"/>
    </location>
    <ligand>
        <name>a divalent metal cation</name>
        <dbReference type="ChEBI" id="CHEBI:60240"/>
    </ligand>
</feature>
<comment type="pathway">
    <text evidence="5">Isoprenoid biosynthesis; isopentenyl diphosphate biosynthesis via DXP pathway; isopentenyl diphosphate from 1-deoxy-D-xylulose 5-phosphate: step 4/6.</text>
</comment>
<accession>A0A1H3ZHD0</accession>
<dbReference type="OrthoDB" id="9804336at2"/>
<keyword evidence="4 5" id="KW-0456">Lyase</keyword>
<comment type="similarity">
    <text evidence="1 5 6">Belongs to the IspF family.</text>
</comment>
<comment type="caution">
    <text evidence="5">Lacks conserved residue(s) required for the propagation of feature annotation.</text>
</comment>
<organism evidence="8 9">
    <name type="scientific">Bowdeniella nasicola</name>
    <dbReference type="NCBI Taxonomy" id="208480"/>
    <lineage>
        <taxon>Bacteria</taxon>
        <taxon>Bacillati</taxon>
        <taxon>Actinomycetota</taxon>
        <taxon>Actinomycetes</taxon>
        <taxon>Actinomycetales</taxon>
        <taxon>Actinomycetaceae</taxon>
        <taxon>Bowdeniella</taxon>
    </lineage>
</organism>
<feature type="binding site" evidence="5">
    <location>
        <begin position="137"/>
        <end position="140"/>
    </location>
    <ligand>
        <name>4-CDP-2-C-methyl-D-erythritol 2-phosphate</name>
        <dbReference type="ChEBI" id="CHEBI:57919"/>
    </ligand>
</feature>
<feature type="binding site" evidence="5">
    <location>
        <position position="14"/>
    </location>
    <ligand>
        <name>a divalent metal cation</name>
        <dbReference type="ChEBI" id="CHEBI:60240"/>
    </ligand>
</feature>
<name>A0A1H3ZHD0_9ACTO</name>
<dbReference type="InterPro" id="IPR003526">
    <property type="entry name" value="MECDP_synthase"/>
</dbReference>
<feature type="binding site" evidence="5">
    <location>
        <position position="147"/>
    </location>
    <ligand>
        <name>4-CDP-2-C-methyl-D-erythritol 2-phosphate</name>
        <dbReference type="ChEBI" id="CHEBI:57919"/>
    </ligand>
</feature>
<evidence type="ECO:0000313" key="8">
    <source>
        <dbReference type="EMBL" id="SEA23186.1"/>
    </source>
</evidence>
<keyword evidence="3 5" id="KW-0414">Isoprene biosynthesis</keyword>
<dbReference type="GO" id="GO:0016114">
    <property type="term" value="P:terpenoid biosynthetic process"/>
    <property type="evidence" value="ECO:0007669"/>
    <property type="project" value="InterPro"/>
</dbReference>
<feature type="binding site" evidence="5">
    <location>
        <begin position="14"/>
        <end position="16"/>
    </location>
    <ligand>
        <name>4-CDP-2-C-methyl-D-erythritol 2-phosphate</name>
        <dbReference type="ChEBI" id="CHEBI:57919"/>
    </ligand>
</feature>
<keyword evidence="2 5" id="KW-0479">Metal-binding</keyword>
<evidence type="ECO:0000259" key="7">
    <source>
        <dbReference type="Pfam" id="PF02542"/>
    </source>
</evidence>
<feature type="binding site" evidence="5">
    <location>
        <position position="16"/>
    </location>
    <ligand>
        <name>a divalent metal cation</name>
        <dbReference type="ChEBI" id="CHEBI:60240"/>
    </ligand>
</feature>
<dbReference type="GO" id="GO:0019288">
    <property type="term" value="P:isopentenyl diphosphate biosynthetic process, methylerythritol 4-phosphate pathway"/>
    <property type="evidence" value="ECO:0007669"/>
    <property type="project" value="UniProtKB-UniRule"/>
</dbReference>
<dbReference type="PANTHER" id="PTHR43181:SF1">
    <property type="entry name" value="2-C-METHYL-D-ERYTHRITOL 2,4-CYCLODIPHOSPHATE SYNTHASE, CHLOROPLASTIC"/>
    <property type="match status" value="1"/>
</dbReference>
<feature type="binding site" evidence="5">
    <location>
        <position position="144"/>
    </location>
    <ligand>
        <name>4-CDP-2-C-methyl-D-erythritol 2-phosphate</name>
        <dbReference type="ChEBI" id="CHEBI:57919"/>
    </ligand>
</feature>
<dbReference type="CDD" id="cd00554">
    <property type="entry name" value="MECDP_synthase"/>
    <property type="match status" value="1"/>
</dbReference>
<reference evidence="9" key="1">
    <citation type="submission" date="2016-10" db="EMBL/GenBank/DDBJ databases">
        <authorList>
            <person name="Varghese N."/>
            <person name="Submissions S."/>
        </authorList>
    </citation>
    <scope>NUCLEOTIDE SEQUENCE [LARGE SCALE GENOMIC DNA]</scope>
    <source>
        <strain evidence="9">KPR-1</strain>
    </source>
</reference>
<evidence type="ECO:0000256" key="3">
    <source>
        <dbReference type="ARBA" id="ARBA00023229"/>
    </source>
</evidence>
<evidence type="ECO:0000256" key="5">
    <source>
        <dbReference type="HAMAP-Rule" id="MF_00107"/>
    </source>
</evidence>